<dbReference type="GO" id="GO:0005886">
    <property type="term" value="C:plasma membrane"/>
    <property type="evidence" value="ECO:0007669"/>
    <property type="project" value="UniProtKB-SubCell"/>
</dbReference>
<keyword evidence="3" id="KW-0813">Transport</keyword>
<feature type="transmembrane region" description="Helical" evidence="12">
    <location>
        <begin position="315"/>
        <end position="344"/>
    </location>
</feature>
<feature type="transmembrane region" description="Helical" evidence="12">
    <location>
        <begin position="116"/>
        <end position="135"/>
    </location>
</feature>
<dbReference type="GO" id="GO:0070069">
    <property type="term" value="C:cytochrome complex"/>
    <property type="evidence" value="ECO:0007669"/>
    <property type="project" value="InterPro"/>
</dbReference>
<feature type="transmembrane region" description="Helical" evidence="12">
    <location>
        <begin position="67"/>
        <end position="95"/>
    </location>
</feature>
<dbReference type="GO" id="GO:0046872">
    <property type="term" value="F:metal ion binding"/>
    <property type="evidence" value="ECO:0007669"/>
    <property type="project" value="UniProtKB-KW"/>
</dbReference>
<dbReference type="PANTHER" id="PTHR30365:SF14">
    <property type="entry name" value="CYTOCHROME BD MENAQUINOL OXIDASE SUBUNIT I-RELATED"/>
    <property type="match status" value="1"/>
</dbReference>
<comment type="subcellular location">
    <subcellularLocation>
        <location evidence="1">Cell membrane</location>
        <topology evidence="1">Multi-pass membrane protein</topology>
    </subcellularLocation>
</comment>
<dbReference type="GO" id="GO:0016682">
    <property type="term" value="F:oxidoreductase activity, acting on diphenols and related substances as donors, oxygen as acceptor"/>
    <property type="evidence" value="ECO:0007669"/>
    <property type="project" value="TreeGrafter"/>
</dbReference>
<evidence type="ECO:0000256" key="6">
    <source>
        <dbReference type="ARBA" id="ARBA00022692"/>
    </source>
</evidence>
<evidence type="ECO:0000256" key="5">
    <source>
        <dbReference type="ARBA" id="ARBA00022617"/>
    </source>
</evidence>
<dbReference type="PANTHER" id="PTHR30365">
    <property type="entry name" value="CYTOCHROME D UBIQUINOL OXIDASE"/>
    <property type="match status" value="1"/>
</dbReference>
<dbReference type="GO" id="GO:0009055">
    <property type="term" value="F:electron transfer activity"/>
    <property type="evidence" value="ECO:0007669"/>
    <property type="project" value="InterPro"/>
</dbReference>
<keyword evidence="4" id="KW-1003">Cell membrane</keyword>
<evidence type="ECO:0000256" key="1">
    <source>
        <dbReference type="ARBA" id="ARBA00004651"/>
    </source>
</evidence>
<sequence length="619" mass="68909">MSAIQEVETIQRALRAMRGQERWLVGLLLTVGWFLLLPSMGLAAEGTTAGPTEYRDIPYIGSRNLVWIVAQLHLLLAGFVLGVPIFAWLCEVIAWRGGEKRYDKLAKEFTKLLTSAYATTALFGGILLFLLVAFYPKLMNYLTDVFFPSFLVYCLLFLLETATLYLYWYGWDAMQDGKKKTLHVFLGFLLNFFALFIMIVPNAWATFQSSPVVIADGTAFERAWAATWNPTWWPINIHRLIANVVLGGYICGAYAGVRYLSVKSPEDREHYDWMGYVGNFIGVFGLLALPFAGYWLMREIYQYNQQMGITLMGGFLSWLFIIQAMLIGVLFLGSNYYFWLGITYRIPGSEAKYRRAMLMMLVSLLLCLAVWMTPHSLVASIEEAQKMGGAHHPLLGVLGVMSAKMTVSNLMILITFMSFVMYWRAGKQDTAGWAKLGKAVMGAVLVVASLAVIVLGIWGYFVPAIVRINYFSTSQVAIVGFVILTITPLTALLLKSAKTTTEMVWGSMPPRAGYALVLNAVMVILLMTLMGYARSSSRVHWHVYGVLRDTSPYAYSPALGSASLIMAFCTFFFCILVAFIFWVATMGDKYKATAGTGKGELPHGIPALAGGAPEERQQG</sequence>
<keyword evidence="8" id="KW-0249">Electron transport</keyword>
<evidence type="ECO:0000256" key="8">
    <source>
        <dbReference type="ARBA" id="ARBA00022982"/>
    </source>
</evidence>
<feature type="transmembrane region" description="Helical" evidence="12">
    <location>
        <begin position="440"/>
        <end position="461"/>
    </location>
</feature>
<dbReference type="OrthoDB" id="224322at2"/>
<feature type="transmembrane region" description="Helical" evidence="12">
    <location>
        <begin position="514"/>
        <end position="533"/>
    </location>
</feature>
<keyword evidence="9 12" id="KW-1133">Transmembrane helix</keyword>
<protein>
    <submittedName>
        <fullName evidence="13">Uncharacterized protein</fullName>
    </submittedName>
</protein>
<keyword evidence="5" id="KW-0349">Heme</keyword>
<organism evidence="13 14">
    <name type="scientific">Candidatus Nitrospira nitrosa</name>
    <dbReference type="NCBI Taxonomy" id="1742972"/>
    <lineage>
        <taxon>Bacteria</taxon>
        <taxon>Pseudomonadati</taxon>
        <taxon>Nitrospirota</taxon>
        <taxon>Nitrospiria</taxon>
        <taxon>Nitrospirales</taxon>
        <taxon>Nitrospiraceae</taxon>
        <taxon>Nitrospira</taxon>
    </lineage>
</organism>
<evidence type="ECO:0000256" key="9">
    <source>
        <dbReference type="ARBA" id="ARBA00022989"/>
    </source>
</evidence>
<dbReference type="GO" id="GO:0020037">
    <property type="term" value="F:heme binding"/>
    <property type="evidence" value="ECO:0007669"/>
    <property type="project" value="TreeGrafter"/>
</dbReference>
<feature type="transmembrane region" description="Helical" evidence="12">
    <location>
        <begin position="273"/>
        <end position="295"/>
    </location>
</feature>
<evidence type="ECO:0000256" key="11">
    <source>
        <dbReference type="ARBA" id="ARBA00023136"/>
    </source>
</evidence>
<feature type="transmembrane region" description="Helical" evidence="12">
    <location>
        <begin position="147"/>
        <end position="170"/>
    </location>
</feature>
<evidence type="ECO:0000313" key="13">
    <source>
        <dbReference type="EMBL" id="CUS31686.1"/>
    </source>
</evidence>
<feature type="transmembrane region" description="Helical" evidence="12">
    <location>
        <begin position="240"/>
        <end position="261"/>
    </location>
</feature>
<feature type="transmembrane region" description="Helical" evidence="12">
    <location>
        <begin position="182"/>
        <end position="204"/>
    </location>
</feature>
<feature type="transmembrane region" description="Helical" evidence="12">
    <location>
        <begin position="356"/>
        <end position="374"/>
    </location>
</feature>
<evidence type="ECO:0000256" key="2">
    <source>
        <dbReference type="ARBA" id="ARBA00009819"/>
    </source>
</evidence>
<dbReference type="GO" id="GO:0019646">
    <property type="term" value="P:aerobic electron transport chain"/>
    <property type="evidence" value="ECO:0007669"/>
    <property type="project" value="InterPro"/>
</dbReference>
<dbReference type="Pfam" id="PF01654">
    <property type="entry name" value="Cyt_bd_oxida_I"/>
    <property type="match status" value="1"/>
</dbReference>
<keyword evidence="6 12" id="KW-0812">Transmembrane</keyword>
<feature type="transmembrane region" description="Helical" evidence="12">
    <location>
        <begin position="553"/>
        <end position="583"/>
    </location>
</feature>
<evidence type="ECO:0000256" key="7">
    <source>
        <dbReference type="ARBA" id="ARBA00022723"/>
    </source>
</evidence>
<dbReference type="STRING" id="1742972.COMA1_10223"/>
<dbReference type="Proteomes" id="UP000199032">
    <property type="component" value="Unassembled WGS sequence"/>
</dbReference>
<dbReference type="InterPro" id="IPR002585">
    <property type="entry name" value="Cyt-d_ubiquinol_oxidase_su_1"/>
</dbReference>
<keyword evidence="14" id="KW-1185">Reference proteome</keyword>
<comment type="similarity">
    <text evidence="2">Belongs to the cytochrome ubiquinol oxidase subunit 1 family.</text>
</comment>
<accession>A0A0S4L755</accession>
<evidence type="ECO:0000313" key="14">
    <source>
        <dbReference type="Proteomes" id="UP000199032"/>
    </source>
</evidence>
<keyword evidence="11 12" id="KW-0472">Membrane</keyword>
<evidence type="ECO:0000256" key="10">
    <source>
        <dbReference type="ARBA" id="ARBA00023004"/>
    </source>
</evidence>
<keyword evidence="7" id="KW-0479">Metal-binding</keyword>
<name>A0A0S4L755_9BACT</name>
<keyword evidence="10" id="KW-0408">Iron</keyword>
<evidence type="ECO:0000256" key="4">
    <source>
        <dbReference type="ARBA" id="ARBA00022475"/>
    </source>
</evidence>
<evidence type="ECO:0000256" key="12">
    <source>
        <dbReference type="SAM" id="Phobius"/>
    </source>
</evidence>
<dbReference type="EMBL" id="CZQA01000001">
    <property type="protein sequence ID" value="CUS31686.1"/>
    <property type="molecule type" value="Genomic_DNA"/>
</dbReference>
<gene>
    <name evidence="13" type="ORF">COMA1_10223</name>
</gene>
<feature type="transmembrane region" description="Helical" evidence="12">
    <location>
        <begin position="473"/>
        <end position="494"/>
    </location>
</feature>
<feature type="transmembrane region" description="Helical" evidence="12">
    <location>
        <begin position="394"/>
        <end position="420"/>
    </location>
</feature>
<proteinExistence type="inferred from homology"/>
<dbReference type="AlphaFoldDB" id="A0A0S4L755"/>
<evidence type="ECO:0000256" key="3">
    <source>
        <dbReference type="ARBA" id="ARBA00022448"/>
    </source>
</evidence>
<dbReference type="RefSeq" id="WP_141654173.1">
    <property type="nucleotide sequence ID" value="NZ_CZQA01000001.1"/>
</dbReference>
<reference evidence="13 14" key="1">
    <citation type="submission" date="2015-10" db="EMBL/GenBank/DDBJ databases">
        <authorList>
            <person name="Gilbert D.G."/>
        </authorList>
    </citation>
    <scope>NUCLEOTIDE SEQUENCE [LARGE SCALE GENOMIC DNA]</scope>
    <source>
        <strain evidence="13">COMA1</strain>
    </source>
</reference>